<keyword evidence="2" id="KW-1185">Reference proteome</keyword>
<gene>
    <name evidence="1" type="ORF">FJ659_08935</name>
</gene>
<dbReference type="Proteomes" id="UP000317636">
    <property type="component" value="Unassembled WGS sequence"/>
</dbReference>
<dbReference type="EMBL" id="VHIV01000001">
    <property type="protein sequence ID" value="TPV47324.1"/>
    <property type="molecule type" value="Genomic_DNA"/>
</dbReference>
<comment type="caution">
    <text evidence="1">The sequence shown here is derived from an EMBL/GenBank/DDBJ whole genome shotgun (WGS) entry which is preliminary data.</text>
</comment>
<name>A0AC61TCM3_9BACI</name>
<sequence length="69" mass="8152">MIALLVQLIFYTGTKWHGFRTSFSSFNFLYQVIRELHIASLYAERIFISHLSLTTSFALEEGEFFWGIR</sequence>
<protein>
    <submittedName>
        <fullName evidence="1">Uncharacterized protein</fullName>
    </submittedName>
</protein>
<evidence type="ECO:0000313" key="1">
    <source>
        <dbReference type="EMBL" id="TPV47324.1"/>
    </source>
</evidence>
<evidence type="ECO:0000313" key="2">
    <source>
        <dbReference type="Proteomes" id="UP000317636"/>
    </source>
</evidence>
<accession>A0AC61TCM3</accession>
<reference evidence="1" key="1">
    <citation type="submission" date="2019-06" db="EMBL/GenBank/DDBJ databases">
        <title>Draft genome sequence of Bacillus sp. strain MHSD28.</title>
        <authorList>
            <person name="Makuwa S.C."/>
            <person name="Serepa-Dlamini M.H."/>
        </authorList>
    </citation>
    <scope>NUCLEOTIDE SEQUENCE</scope>
    <source>
        <strain evidence="1">MHSD28</strain>
    </source>
</reference>
<proteinExistence type="predicted"/>
<organism evidence="1 2">
    <name type="scientific">Bacillus dicomae</name>
    <dbReference type="NCBI Taxonomy" id="3088378"/>
    <lineage>
        <taxon>Bacteria</taxon>
        <taxon>Bacillati</taxon>
        <taxon>Bacillota</taxon>
        <taxon>Bacilli</taxon>
        <taxon>Bacillales</taxon>
        <taxon>Bacillaceae</taxon>
        <taxon>Bacillus</taxon>
        <taxon>Bacillus cereus group</taxon>
    </lineage>
</organism>